<dbReference type="Pfam" id="PF01594">
    <property type="entry name" value="AI-2E_transport"/>
    <property type="match status" value="1"/>
</dbReference>
<dbReference type="Proteomes" id="UP001649381">
    <property type="component" value="Unassembled WGS sequence"/>
</dbReference>
<dbReference type="PANTHER" id="PTHR21716:SF68">
    <property type="entry name" value="TRANSPORT PROTEIN YTVI-RELATED"/>
    <property type="match status" value="1"/>
</dbReference>
<dbReference type="EMBL" id="JAKIJS010000001">
    <property type="protein sequence ID" value="MCF6136975.1"/>
    <property type="molecule type" value="Genomic_DNA"/>
</dbReference>
<feature type="transmembrane region" description="Helical" evidence="6">
    <location>
        <begin position="64"/>
        <end position="83"/>
    </location>
</feature>
<feature type="transmembrane region" description="Helical" evidence="6">
    <location>
        <begin position="243"/>
        <end position="264"/>
    </location>
</feature>
<keyword evidence="8" id="KW-1185">Reference proteome</keyword>
<keyword evidence="3 6" id="KW-0812">Transmembrane</keyword>
<sequence>MLKPFSARKRWIIYGLISLIVIAAFIWILPISLPIVFALITAFILEPTVRMFQKRFPIKRNLSVFIVFTLFVVLMGLGSYVLVTKVVTSAINFVENSPAYITEMNNVWEDIQQNFENAAQDLPEEFVSEINSQVDQFLESIRGKILEKNYVESLTSVVSLIPSYLVSILVYLITLFLFLLEFPRLHRRFYAHLTEKSAEKVHFMTTRLSYVIFGFMKAQFLLSIVIFVAALIGLYIIVPEVALLMAFIIWIIDFIPIIGSIIILGPWAIYYLLIGNIVLGTKLAVLAVILLIIRRTVEPKVMGHHIGLSALSTLIAMYLGLKILGPIGFIVGPLLIILFNSAREAGIVKTNFKI</sequence>
<comment type="caution">
    <text evidence="7">The sequence shown here is derived from an EMBL/GenBank/DDBJ whole genome shotgun (WGS) entry which is preliminary data.</text>
</comment>
<evidence type="ECO:0000256" key="5">
    <source>
        <dbReference type="ARBA" id="ARBA00023136"/>
    </source>
</evidence>
<evidence type="ECO:0000256" key="2">
    <source>
        <dbReference type="ARBA" id="ARBA00009773"/>
    </source>
</evidence>
<name>A0ABS9GZY9_9BACL</name>
<dbReference type="PANTHER" id="PTHR21716">
    <property type="entry name" value="TRANSMEMBRANE PROTEIN"/>
    <property type="match status" value="1"/>
</dbReference>
<feature type="transmembrane region" description="Helical" evidence="6">
    <location>
        <begin position="210"/>
        <end position="237"/>
    </location>
</feature>
<dbReference type="InterPro" id="IPR014227">
    <property type="entry name" value="YtvI-like"/>
</dbReference>
<evidence type="ECO:0000256" key="1">
    <source>
        <dbReference type="ARBA" id="ARBA00004141"/>
    </source>
</evidence>
<evidence type="ECO:0000256" key="6">
    <source>
        <dbReference type="SAM" id="Phobius"/>
    </source>
</evidence>
<evidence type="ECO:0000256" key="3">
    <source>
        <dbReference type="ARBA" id="ARBA00022692"/>
    </source>
</evidence>
<gene>
    <name evidence="7" type="primary">ytvI</name>
    <name evidence="7" type="ORF">L2716_04475</name>
</gene>
<keyword evidence="4 6" id="KW-1133">Transmembrane helix</keyword>
<reference evidence="7 8" key="1">
    <citation type="submission" date="2022-01" db="EMBL/GenBank/DDBJ databases">
        <title>Alkalihalobacillus sp. EGI L200015, a novel bacterium isolated from a salt lake sediment.</title>
        <authorList>
            <person name="Gao L."/>
            <person name="Fang B.-Z."/>
            <person name="Li W.-J."/>
        </authorList>
    </citation>
    <scope>NUCLEOTIDE SEQUENCE [LARGE SCALE GENOMIC DNA]</scope>
    <source>
        <strain evidence="7 8">KCTC 12718</strain>
    </source>
</reference>
<feature type="transmembrane region" description="Helical" evidence="6">
    <location>
        <begin position="271"/>
        <end position="293"/>
    </location>
</feature>
<protein>
    <submittedName>
        <fullName evidence="7">Sporulation integral membrane protein YtvI</fullName>
    </submittedName>
</protein>
<keyword evidence="5 6" id="KW-0472">Membrane</keyword>
<evidence type="ECO:0000313" key="8">
    <source>
        <dbReference type="Proteomes" id="UP001649381"/>
    </source>
</evidence>
<organism evidence="7 8">
    <name type="scientific">Pseudalkalibacillus berkeleyi</name>
    <dbReference type="NCBI Taxonomy" id="1069813"/>
    <lineage>
        <taxon>Bacteria</taxon>
        <taxon>Bacillati</taxon>
        <taxon>Bacillota</taxon>
        <taxon>Bacilli</taxon>
        <taxon>Bacillales</taxon>
        <taxon>Fictibacillaceae</taxon>
        <taxon>Pseudalkalibacillus</taxon>
    </lineage>
</organism>
<feature type="transmembrane region" description="Helical" evidence="6">
    <location>
        <begin position="35"/>
        <end position="52"/>
    </location>
</feature>
<feature type="transmembrane region" description="Helical" evidence="6">
    <location>
        <begin position="313"/>
        <end position="339"/>
    </location>
</feature>
<dbReference type="NCBIfam" id="TIGR02872">
    <property type="entry name" value="spore_ytvI"/>
    <property type="match status" value="1"/>
</dbReference>
<feature type="transmembrane region" description="Helical" evidence="6">
    <location>
        <begin position="12"/>
        <end position="29"/>
    </location>
</feature>
<evidence type="ECO:0000313" key="7">
    <source>
        <dbReference type="EMBL" id="MCF6136975.1"/>
    </source>
</evidence>
<feature type="transmembrane region" description="Helical" evidence="6">
    <location>
        <begin position="161"/>
        <end position="180"/>
    </location>
</feature>
<comment type="similarity">
    <text evidence="2">Belongs to the autoinducer-2 exporter (AI-2E) (TC 2.A.86) family.</text>
</comment>
<proteinExistence type="inferred from homology"/>
<evidence type="ECO:0000256" key="4">
    <source>
        <dbReference type="ARBA" id="ARBA00022989"/>
    </source>
</evidence>
<accession>A0ABS9GZY9</accession>
<dbReference type="InterPro" id="IPR002549">
    <property type="entry name" value="AI-2E-like"/>
</dbReference>
<comment type="subcellular location">
    <subcellularLocation>
        <location evidence="1">Membrane</location>
        <topology evidence="1">Multi-pass membrane protein</topology>
    </subcellularLocation>
</comment>